<feature type="compositionally biased region" description="Low complexity" evidence="1">
    <location>
        <begin position="422"/>
        <end position="435"/>
    </location>
</feature>
<accession>A0ABQ9P8G4</accession>
<gene>
    <name evidence="2" type="ORF">H2201_000245</name>
</gene>
<reference evidence="2" key="1">
    <citation type="submission" date="2022-10" db="EMBL/GenBank/DDBJ databases">
        <title>Culturing micro-colonial fungi from biological soil crusts in the Mojave desert and describing Neophaeococcomyces mojavensis, and introducing the new genera and species Taxawa tesnikishii.</title>
        <authorList>
            <person name="Kurbessoian T."/>
            <person name="Stajich J.E."/>
        </authorList>
    </citation>
    <scope>NUCLEOTIDE SEQUENCE</scope>
    <source>
        <strain evidence="2">TK_1</strain>
    </source>
</reference>
<evidence type="ECO:0000313" key="3">
    <source>
        <dbReference type="Proteomes" id="UP001172684"/>
    </source>
</evidence>
<dbReference type="PANTHER" id="PTHR39596:SF2">
    <property type="entry name" value="HET DOMAIN PROTEIN (AFU_ORTHOLOGUE AFUA_1G17550)-RELATED"/>
    <property type="match status" value="1"/>
</dbReference>
<comment type="caution">
    <text evidence="2">The sequence shown here is derived from an EMBL/GenBank/DDBJ whole genome shotgun (WGS) entry which is preliminary data.</text>
</comment>
<dbReference type="PANTHER" id="PTHR39596">
    <property type="match status" value="1"/>
</dbReference>
<sequence length="693" mass="76068">MPSTFSIDIHPGVQQYPHHLLVTTVCFAPTPHTTRLSCTPSNPAASNSAFDCCPKSPTPIAWNTSLANLTKSLKAGFVGGGLKRIQLHKLHPSAWLAFHAAGHGAISRDETLLVTVAPSPAGYQLIPSTTKPGVRYVAISHVWSQGLANPSWNALPACQGQNIQKLVNSMYPQRGNIPFWLDTLSIPTAGTVERELRNTALKNMERVYLNADKVLVIETSLLSVSSRIPDFELVARLAMSAWLRRIWTLQEAVKAKELYFQFSDGMLSLQQILQKVPTCQSHKTFRPEQTLMYEFLRPFYGMKELGDSGGPSSGSDVDALSKALTAIQFRETKYPTDVVRAVSSVVDQKRDQLPVPVATTSTVPSSAYTVAAQRQPDEMSLRPRPAESARWGSKTALVGTVLGLATGYAALRAAKYIQRSQESSVSQATQTAAAVPSRPRLASTTTNTTPPVPYRPVPPRPTIASTSLLSSSNFDDVQTFLLRQQTVAANLLFQEGPKMTTPGWRWCPQTLSHRSPLGSYGVASTEHCTLTQDGLKGTFTAIRIKPLSGETLMHSFNLYDETTGNVYTVADCIASDRGTGTWLARTAFELGRPQSDWLDSLTSPALLLEVELVKGRTENTVAALVDVDRHRTPIGRTQNVTYLRRAAVTFMDDVTVNSYRSTAEKVGGWENLQGQMPEWLRLGWRERSEWLVG</sequence>
<proteinExistence type="predicted"/>
<evidence type="ECO:0008006" key="4">
    <source>
        <dbReference type="Google" id="ProtNLM"/>
    </source>
</evidence>
<dbReference type="Proteomes" id="UP001172684">
    <property type="component" value="Unassembled WGS sequence"/>
</dbReference>
<keyword evidence="3" id="KW-1185">Reference proteome</keyword>
<evidence type="ECO:0000256" key="1">
    <source>
        <dbReference type="SAM" id="MobiDB-lite"/>
    </source>
</evidence>
<feature type="region of interest" description="Disordered" evidence="1">
    <location>
        <begin position="422"/>
        <end position="458"/>
    </location>
</feature>
<protein>
    <recommendedName>
        <fullName evidence="4">Heterokaryon incompatibility domain-containing protein</fullName>
    </recommendedName>
</protein>
<dbReference type="EMBL" id="JAPDRL010000001">
    <property type="protein sequence ID" value="KAJ9669859.1"/>
    <property type="molecule type" value="Genomic_DNA"/>
</dbReference>
<organism evidence="2 3">
    <name type="scientific">Coniosporium apollinis</name>
    <dbReference type="NCBI Taxonomy" id="61459"/>
    <lineage>
        <taxon>Eukaryota</taxon>
        <taxon>Fungi</taxon>
        <taxon>Dikarya</taxon>
        <taxon>Ascomycota</taxon>
        <taxon>Pezizomycotina</taxon>
        <taxon>Dothideomycetes</taxon>
        <taxon>Dothideomycetes incertae sedis</taxon>
        <taxon>Coniosporium</taxon>
    </lineage>
</organism>
<evidence type="ECO:0000313" key="2">
    <source>
        <dbReference type="EMBL" id="KAJ9669859.1"/>
    </source>
</evidence>
<name>A0ABQ9P8G4_9PEZI</name>